<accession>A0ABP0BGM5</accession>
<feature type="region of interest" description="Disordered" evidence="6">
    <location>
        <begin position="16"/>
        <end position="186"/>
    </location>
</feature>
<evidence type="ECO:0000313" key="8">
    <source>
        <dbReference type="EMBL" id="CAK7218755.1"/>
    </source>
</evidence>
<evidence type="ECO:0000256" key="4">
    <source>
        <dbReference type="ARBA" id="ARBA00022786"/>
    </source>
</evidence>
<dbReference type="Gene3D" id="3.30.310.130">
    <property type="entry name" value="Ubiquitin-related"/>
    <property type="match status" value="1"/>
</dbReference>
<dbReference type="InterPro" id="IPR057501">
    <property type="entry name" value="DeUb_enz_PH"/>
</dbReference>
<feature type="region of interest" description="Disordered" evidence="6">
    <location>
        <begin position="478"/>
        <end position="548"/>
    </location>
</feature>
<protein>
    <recommendedName>
        <fullName evidence="7">Ubiquitin-like protease family profile domain-containing protein</fullName>
    </recommendedName>
</protein>
<evidence type="ECO:0000313" key="9">
    <source>
        <dbReference type="Proteomes" id="UP001642482"/>
    </source>
</evidence>
<feature type="compositionally biased region" description="Basic and acidic residues" evidence="6">
    <location>
        <begin position="18"/>
        <end position="29"/>
    </location>
</feature>
<feature type="region of interest" description="Disordered" evidence="6">
    <location>
        <begin position="1023"/>
        <end position="1127"/>
    </location>
</feature>
<evidence type="ECO:0000256" key="5">
    <source>
        <dbReference type="ARBA" id="ARBA00022801"/>
    </source>
</evidence>
<dbReference type="Gene3D" id="1.10.418.20">
    <property type="match status" value="2"/>
</dbReference>
<feature type="region of interest" description="Disordered" evidence="6">
    <location>
        <begin position="708"/>
        <end position="796"/>
    </location>
</feature>
<evidence type="ECO:0000256" key="3">
    <source>
        <dbReference type="ARBA" id="ARBA00022670"/>
    </source>
</evidence>
<feature type="compositionally biased region" description="Acidic residues" evidence="6">
    <location>
        <begin position="177"/>
        <end position="186"/>
    </location>
</feature>
<dbReference type="PROSITE" id="PS50600">
    <property type="entry name" value="ULP_PROTEASE"/>
    <property type="match status" value="1"/>
</dbReference>
<dbReference type="Pfam" id="PF02902">
    <property type="entry name" value="Peptidase_C48"/>
    <property type="match status" value="2"/>
</dbReference>
<feature type="compositionally biased region" description="Low complexity" evidence="6">
    <location>
        <begin position="510"/>
        <end position="526"/>
    </location>
</feature>
<keyword evidence="3" id="KW-0645">Protease</keyword>
<comment type="caution">
    <text evidence="8">The sequence shown here is derived from an EMBL/GenBank/DDBJ whole genome shotgun (WGS) entry which is preliminary data.</text>
</comment>
<sequence>MPIPKILGQYLPINFLRGRSDKSPKRREAPGASSQIQPPPPKRRRTSNDVDDDSDDDDVVRTVSASTSAQGQKSQIRSQQHLRSRASETSIDVLIQTPPDHSSMHRTTRQPSVTGVSSSHRSVGGGGSRNNTVINQPELRQAEQFAVTPKSGRRRRARSKFNGSLGRPANMKSPSPGDDDDDDGEGEALVIVDDDVSSAKKTTPAKVNTNVAVILSDGRFNNASSGRFRDRMMAPPQRQSGKSAAFGVKRYLDSDSGDELSEEHYLELATKRHQQQQTRNPVVEIPDYSSGRKKQSMLKMNGKASSSSPKAANRPSSGSSPRNKLSSVPIMAEAIRMSPLAVESAFRQPDSYFLSDSKMEPYSLTLDDRDPDLLVPLEQTRARNEKMHWLRVDLTRARELSFHINSPIVFFSFPQGDGLGAMLGLKFKSAENARQLVAWVTDSPMSLSIKCFETTSIEFQRRKFDRCLTEVLERREQAATEAEVEASNKRDEKDAIASSPAPKKSPPPITSNLVSVRRTRSSRSLNGATETIDLEGQSAANDKSTASDRVMRLRNKGVRMPGTATRPLLEDIQFERWTVKNPNWAQDWRIPLTYSRTTVDKDDVSRLDEGEFLNDNIINFYMQFLQDTLKKSESSIAKRVYFHNTFFYEKLRPSRGREIAFDGVKRWTAKADLFSYDYIIVPVNEHAHWWLAIICNVPKILAAALPETEKVEDKTETPKPLEAVDKAEPIDVDSHRPQSVVVDDDDEGDNKDSDVKLVSVAPKQTSTSPPRLNRQKRDTPIDVDGDSKPNGQQKEPIVLDSVETDSMETEAKKVVKMTTPKAIEIHDGEVNTPSKVDDDDDEVTEIKRDVVQPSTPQPTSATKKGFRGAVKNKKVFIPPGKKQDPTDPRIFTLDSLGSVHTASVDHLKQWLMAEIAERKGVAPKDPGRLGMTAKAIPQQENFCDCGVYLLLYLQEFVKDPDSFIEDIVLRQERSWDTSAPDMRKQLRDLILHMQKEYQAAEEANRKPKKKTQNPIVAKRFMLAESTQPPKLSSPPAETKAAAEESASFVQVPTPASARTPTSGADVPLPSSEMGQRDDNNNETRQGSHEETSRSSVEPVNPVDPVEAGLSSPFRGGSASPNVFEQRP</sequence>
<evidence type="ECO:0000259" key="7">
    <source>
        <dbReference type="PROSITE" id="PS50600"/>
    </source>
</evidence>
<dbReference type="PANTHER" id="PTHR46896">
    <property type="entry name" value="SENTRIN-SPECIFIC PROTEASE"/>
    <property type="match status" value="1"/>
</dbReference>
<dbReference type="InterPro" id="IPR003653">
    <property type="entry name" value="Peptidase_C48_C"/>
</dbReference>
<dbReference type="Proteomes" id="UP001642482">
    <property type="component" value="Unassembled WGS sequence"/>
</dbReference>
<comment type="similarity">
    <text evidence="1">Belongs to the peptidase C48 family.</text>
</comment>
<feature type="compositionally biased region" description="Low complexity" evidence="6">
    <location>
        <begin position="1033"/>
        <end position="1047"/>
    </location>
</feature>
<feature type="domain" description="Ubiquitin-like protease family profile" evidence="7">
    <location>
        <begin position="597"/>
        <end position="956"/>
    </location>
</feature>
<reference evidence="8 9" key="1">
    <citation type="submission" date="2024-01" db="EMBL/GenBank/DDBJ databases">
        <authorList>
            <person name="Allen C."/>
            <person name="Tagirdzhanova G."/>
        </authorList>
    </citation>
    <scope>NUCLEOTIDE SEQUENCE [LARGE SCALE GENOMIC DNA]</scope>
</reference>
<feature type="compositionally biased region" description="Basic and acidic residues" evidence="6">
    <location>
        <begin position="708"/>
        <end position="736"/>
    </location>
</feature>
<proteinExistence type="inferred from homology"/>
<dbReference type="Pfam" id="PF25424">
    <property type="entry name" value="PH_35"/>
    <property type="match status" value="1"/>
</dbReference>
<dbReference type="InterPro" id="IPR038765">
    <property type="entry name" value="Papain-like_cys_pep_sf"/>
</dbReference>
<feature type="region of interest" description="Disordered" evidence="6">
    <location>
        <begin position="270"/>
        <end position="325"/>
    </location>
</feature>
<dbReference type="InterPro" id="IPR051947">
    <property type="entry name" value="Sentrin-specific_protease"/>
</dbReference>
<feature type="compositionally biased region" description="Polar residues" evidence="6">
    <location>
        <begin position="303"/>
        <end position="325"/>
    </location>
</feature>
<evidence type="ECO:0000256" key="1">
    <source>
        <dbReference type="ARBA" id="ARBA00005234"/>
    </source>
</evidence>
<keyword evidence="5" id="KW-0378">Hydrolase</keyword>
<gene>
    <name evidence="8" type="ORF">SEUCBS140593_003658</name>
</gene>
<feature type="compositionally biased region" description="Polar residues" evidence="6">
    <location>
        <begin position="1118"/>
        <end position="1127"/>
    </location>
</feature>
<keyword evidence="4" id="KW-0833">Ubl conjugation pathway</keyword>
<organism evidence="8 9">
    <name type="scientific">Sporothrix eucalyptigena</name>
    <dbReference type="NCBI Taxonomy" id="1812306"/>
    <lineage>
        <taxon>Eukaryota</taxon>
        <taxon>Fungi</taxon>
        <taxon>Dikarya</taxon>
        <taxon>Ascomycota</taxon>
        <taxon>Pezizomycotina</taxon>
        <taxon>Sordariomycetes</taxon>
        <taxon>Sordariomycetidae</taxon>
        <taxon>Ophiostomatales</taxon>
        <taxon>Ophiostomataceae</taxon>
        <taxon>Sporothrix</taxon>
    </lineage>
</organism>
<feature type="compositionally biased region" description="Basic and acidic residues" evidence="6">
    <location>
        <begin position="1074"/>
        <end position="1092"/>
    </location>
</feature>
<dbReference type="SUPFAM" id="SSF54001">
    <property type="entry name" value="Cysteine proteinases"/>
    <property type="match status" value="1"/>
</dbReference>
<keyword evidence="2" id="KW-0597">Phosphoprotein</keyword>
<feature type="compositionally biased region" description="Low complexity" evidence="6">
    <location>
        <begin position="112"/>
        <end position="122"/>
    </location>
</feature>
<dbReference type="EMBL" id="CAWUHD010000029">
    <property type="protein sequence ID" value="CAK7218755.1"/>
    <property type="molecule type" value="Genomic_DNA"/>
</dbReference>
<dbReference type="PANTHER" id="PTHR46896:SF3">
    <property type="entry name" value="FI06413P-RELATED"/>
    <property type="match status" value="1"/>
</dbReference>
<feature type="compositionally biased region" description="Polar residues" evidence="6">
    <location>
        <begin position="69"/>
        <end position="81"/>
    </location>
</feature>
<feature type="compositionally biased region" description="Acidic residues" evidence="6">
    <location>
        <begin position="49"/>
        <end position="58"/>
    </location>
</feature>
<name>A0ABP0BGM5_9PEZI</name>
<keyword evidence="9" id="KW-1185">Reference proteome</keyword>
<evidence type="ECO:0000256" key="6">
    <source>
        <dbReference type="SAM" id="MobiDB-lite"/>
    </source>
</evidence>
<evidence type="ECO:0000256" key="2">
    <source>
        <dbReference type="ARBA" id="ARBA00022553"/>
    </source>
</evidence>
<feature type="compositionally biased region" description="Basic and acidic residues" evidence="6">
    <location>
        <begin position="486"/>
        <end position="495"/>
    </location>
</feature>